<comment type="caution">
    <text evidence="1">The sequence shown here is derived from an EMBL/GenBank/DDBJ whole genome shotgun (WGS) entry which is preliminary data.</text>
</comment>
<dbReference type="EMBL" id="MAAX01000132">
    <property type="protein sequence ID" value="OUS13887.1"/>
    <property type="molecule type" value="Genomic_DNA"/>
</dbReference>
<name>A0A1Z8AU64_9FLAO</name>
<evidence type="ECO:0000313" key="2">
    <source>
        <dbReference type="Proteomes" id="UP000196102"/>
    </source>
</evidence>
<gene>
    <name evidence="1" type="ORF">A9Q93_08875</name>
</gene>
<sequence length="151" mass="17685">MTNDMYRKKIRKITGLQTTKYYDTLTQKIGGKFKYKGDYKLINQPKYPQLDVDMSNAINADTTINELIDAYEERYGLIELDKCDIQTPSNLSEYSCDKISEEIGARFKDEFMEDFRNKNLAAEINSSRHDKILVIYGKNHLDDLRNYLTTK</sequence>
<dbReference type="AlphaFoldDB" id="A0A1Z8AU64"/>
<reference evidence="2" key="1">
    <citation type="journal article" date="2017" name="Proc. Natl. Acad. Sci. U.S.A.">
        <title>Simulation of Deepwater Horizon oil plume reveals substrate specialization within a complex community of hydrocarbon-degraders.</title>
        <authorList>
            <person name="Hu P."/>
            <person name="Dubinsky E.A."/>
            <person name="Probst A.J."/>
            <person name="Wang J."/>
            <person name="Sieber C.M.K."/>
            <person name="Tom L.M."/>
            <person name="Gardinali P."/>
            <person name="Banfield J.F."/>
            <person name="Atlas R.M."/>
            <person name="Andersen G.L."/>
        </authorList>
    </citation>
    <scope>NUCLEOTIDE SEQUENCE [LARGE SCALE GENOMIC DNA]</scope>
</reference>
<protein>
    <submittedName>
        <fullName evidence="1">Uncharacterized protein</fullName>
    </submittedName>
</protein>
<dbReference type="Proteomes" id="UP000196102">
    <property type="component" value="Unassembled WGS sequence"/>
</dbReference>
<proteinExistence type="predicted"/>
<accession>A0A1Z8AU64</accession>
<organism evidence="1 2">
    <name type="scientific">Nonlabens dokdonensis</name>
    <dbReference type="NCBI Taxonomy" id="328515"/>
    <lineage>
        <taxon>Bacteria</taxon>
        <taxon>Pseudomonadati</taxon>
        <taxon>Bacteroidota</taxon>
        <taxon>Flavobacteriia</taxon>
        <taxon>Flavobacteriales</taxon>
        <taxon>Flavobacteriaceae</taxon>
        <taxon>Nonlabens</taxon>
    </lineage>
</organism>
<evidence type="ECO:0000313" key="1">
    <source>
        <dbReference type="EMBL" id="OUS13887.1"/>
    </source>
</evidence>